<evidence type="ECO:0000256" key="2">
    <source>
        <dbReference type="ARBA" id="ARBA00008663"/>
    </source>
</evidence>
<dbReference type="EMBL" id="DTBP01000043">
    <property type="protein sequence ID" value="HGQ74394.1"/>
    <property type="molecule type" value="Genomic_DNA"/>
</dbReference>
<accession>A0A7C4NVX0</accession>
<name>A0A7C4NVX0_STAMA</name>
<evidence type="ECO:0000256" key="12">
    <source>
        <dbReference type="NCBIfam" id="TIGR01064"/>
    </source>
</evidence>
<evidence type="ECO:0000256" key="7">
    <source>
        <dbReference type="ARBA" id="ARBA00022777"/>
    </source>
</evidence>
<dbReference type="Gene3D" id="3.20.20.60">
    <property type="entry name" value="Phosphoenolpyruvate-binding domains"/>
    <property type="match status" value="1"/>
</dbReference>
<comment type="caution">
    <text evidence="16">The sequence shown here is derived from an EMBL/GenBank/DDBJ whole genome shotgun (WGS) entry which is preliminary data.</text>
</comment>
<dbReference type="UniPathway" id="UPA00109">
    <property type="reaction ID" value="UER00188"/>
</dbReference>
<organism evidence="16">
    <name type="scientific">Staphylothermus marinus</name>
    <dbReference type="NCBI Taxonomy" id="2280"/>
    <lineage>
        <taxon>Archaea</taxon>
        <taxon>Thermoproteota</taxon>
        <taxon>Thermoprotei</taxon>
        <taxon>Desulfurococcales</taxon>
        <taxon>Desulfurococcaceae</taxon>
        <taxon>Staphylothermus</taxon>
    </lineage>
</organism>
<evidence type="ECO:0000259" key="14">
    <source>
        <dbReference type="Pfam" id="PF00224"/>
    </source>
</evidence>
<feature type="domain" description="Pyruvate kinase barrel" evidence="14">
    <location>
        <begin position="2"/>
        <end position="318"/>
    </location>
</feature>
<evidence type="ECO:0000256" key="5">
    <source>
        <dbReference type="ARBA" id="ARBA00022723"/>
    </source>
</evidence>
<evidence type="ECO:0000259" key="15">
    <source>
        <dbReference type="Pfam" id="PF02887"/>
    </source>
</evidence>
<evidence type="ECO:0000256" key="10">
    <source>
        <dbReference type="ARBA" id="ARBA00023152"/>
    </source>
</evidence>
<keyword evidence="8" id="KW-0067">ATP-binding</keyword>
<dbReference type="GO" id="GO:0005524">
    <property type="term" value="F:ATP binding"/>
    <property type="evidence" value="ECO:0007669"/>
    <property type="project" value="UniProtKB-KW"/>
</dbReference>
<dbReference type="PANTHER" id="PTHR11817">
    <property type="entry name" value="PYRUVATE KINASE"/>
    <property type="match status" value="1"/>
</dbReference>
<evidence type="ECO:0000256" key="4">
    <source>
        <dbReference type="ARBA" id="ARBA00022679"/>
    </source>
</evidence>
<sequence>MRTKIIATLGPSSEDEEIVEKMIIEGVSCLRVNCAHGDPDVWMNRVKIVNRASSSIGKVVSVMFDIPGPQVRTGSFEEKIVEAGEKIRFVLGESSDKGEIPLPNRFFFNSVSLGDIILYGDGEATLRVVSVEPGIVECIAVVDSVLRPGKKVVIQGKELDLPYLSERDRLALDSAIENNVCFIALSYVRSSVDISIVRNYLSRRGCESNLLVKIETKSSVEKLREIIAESDGVIIARGDLGLFLPLEEIPVIQKRIVEEALVMNKPSIVATEVLESMIRNPRPSRSDVVDLYNLIYSMVDAILLTNETAVGKYPVETVKWARKIIEAAERSIPKTVVSEARSRIIEKTLLEKYVKGLVLLAESLNGVIVDYSLTGKVPSYMFRYRPQIPVYIGSRSRRVLEKYTITYGVEPVLIEEVVGENEYEKGVELLYETLKIKGFLKPGDIVIKAYAKTREGIHEIKIEEVY</sequence>
<evidence type="ECO:0000256" key="6">
    <source>
        <dbReference type="ARBA" id="ARBA00022741"/>
    </source>
</evidence>
<keyword evidence="7 13" id="KW-0418">Kinase</keyword>
<dbReference type="SUPFAM" id="SSF51621">
    <property type="entry name" value="Phosphoenolpyruvate/pyruvate domain"/>
    <property type="match status" value="1"/>
</dbReference>
<dbReference type="Gene3D" id="3.40.1380.20">
    <property type="entry name" value="Pyruvate kinase, C-terminal domain"/>
    <property type="match status" value="1"/>
</dbReference>
<dbReference type="InterPro" id="IPR015813">
    <property type="entry name" value="Pyrv/PenolPyrv_kinase-like_dom"/>
</dbReference>
<feature type="domain" description="Pyruvate kinase C-terminal" evidence="15">
    <location>
        <begin position="366"/>
        <end position="447"/>
    </location>
</feature>
<dbReference type="GO" id="GO:0000287">
    <property type="term" value="F:magnesium ion binding"/>
    <property type="evidence" value="ECO:0007669"/>
    <property type="project" value="UniProtKB-UniRule"/>
</dbReference>
<dbReference type="EC" id="2.7.1.40" evidence="3 12"/>
<dbReference type="AlphaFoldDB" id="A0A7C4NVX0"/>
<evidence type="ECO:0000256" key="11">
    <source>
        <dbReference type="ARBA" id="ARBA00023317"/>
    </source>
</evidence>
<comment type="similarity">
    <text evidence="2 13">Belongs to the pyruvate kinase family.</text>
</comment>
<keyword evidence="9 13" id="KW-0460">Magnesium</keyword>
<dbReference type="GO" id="GO:0004743">
    <property type="term" value="F:pyruvate kinase activity"/>
    <property type="evidence" value="ECO:0007669"/>
    <property type="project" value="UniProtKB-UniRule"/>
</dbReference>
<dbReference type="Pfam" id="PF00224">
    <property type="entry name" value="PK"/>
    <property type="match status" value="1"/>
</dbReference>
<keyword evidence="10 13" id="KW-0324">Glycolysis</keyword>
<dbReference type="GO" id="GO:0016301">
    <property type="term" value="F:kinase activity"/>
    <property type="evidence" value="ECO:0007669"/>
    <property type="project" value="UniProtKB-KW"/>
</dbReference>
<evidence type="ECO:0000313" key="16">
    <source>
        <dbReference type="EMBL" id="HGQ74394.1"/>
    </source>
</evidence>
<proteinExistence type="inferred from homology"/>
<keyword evidence="5" id="KW-0479">Metal-binding</keyword>
<keyword evidence="6" id="KW-0547">Nucleotide-binding</keyword>
<dbReference type="InterPro" id="IPR015806">
    <property type="entry name" value="Pyrv_Knase_insert_dom_sf"/>
</dbReference>
<dbReference type="SUPFAM" id="SSF50800">
    <property type="entry name" value="PK beta-barrel domain-like"/>
    <property type="match status" value="1"/>
</dbReference>
<comment type="catalytic activity">
    <reaction evidence="13">
        <text>pyruvate + ATP = phosphoenolpyruvate + ADP + H(+)</text>
        <dbReference type="Rhea" id="RHEA:18157"/>
        <dbReference type="ChEBI" id="CHEBI:15361"/>
        <dbReference type="ChEBI" id="CHEBI:15378"/>
        <dbReference type="ChEBI" id="CHEBI:30616"/>
        <dbReference type="ChEBI" id="CHEBI:58702"/>
        <dbReference type="ChEBI" id="CHEBI:456216"/>
        <dbReference type="EC" id="2.7.1.40"/>
    </reaction>
</comment>
<dbReference type="InterPro" id="IPR040442">
    <property type="entry name" value="Pyrv_kinase-like_dom_sf"/>
</dbReference>
<comment type="pathway">
    <text evidence="1 13">Carbohydrate degradation; glycolysis; pyruvate from D-glyceraldehyde 3-phosphate: step 5/5.</text>
</comment>
<reference evidence="16" key="1">
    <citation type="journal article" date="2020" name="mSystems">
        <title>Genome- and Community-Level Interaction Insights into Carbon Utilization and Element Cycling Functions of Hydrothermarchaeota in Hydrothermal Sediment.</title>
        <authorList>
            <person name="Zhou Z."/>
            <person name="Liu Y."/>
            <person name="Xu W."/>
            <person name="Pan J."/>
            <person name="Luo Z.H."/>
            <person name="Li M."/>
        </authorList>
    </citation>
    <scope>NUCLEOTIDE SEQUENCE [LARGE SCALE GENOMIC DNA]</scope>
    <source>
        <strain evidence="16">SpSt-648</strain>
    </source>
</reference>
<gene>
    <name evidence="16" type="primary">pyk</name>
    <name evidence="16" type="ORF">ENU20_04900</name>
</gene>
<dbReference type="Gene3D" id="2.40.33.10">
    <property type="entry name" value="PK beta-barrel domain-like"/>
    <property type="match status" value="1"/>
</dbReference>
<dbReference type="PRINTS" id="PR01050">
    <property type="entry name" value="PYRUVTKNASE"/>
</dbReference>
<keyword evidence="4 13" id="KW-0808">Transferase</keyword>
<dbReference type="NCBIfam" id="TIGR01064">
    <property type="entry name" value="pyruv_kin"/>
    <property type="match status" value="1"/>
</dbReference>
<evidence type="ECO:0000256" key="13">
    <source>
        <dbReference type="RuleBase" id="RU000504"/>
    </source>
</evidence>
<evidence type="ECO:0000256" key="8">
    <source>
        <dbReference type="ARBA" id="ARBA00022840"/>
    </source>
</evidence>
<evidence type="ECO:0000256" key="9">
    <source>
        <dbReference type="ARBA" id="ARBA00022842"/>
    </source>
</evidence>
<dbReference type="InterPro" id="IPR015795">
    <property type="entry name" value="Pyrv_Knase_C"/>
</dbReference>
<dbReference type="InterPro" id="IPR001697">
    <property type="entry name" value="Pyr_Knase"/>
</dbReference>
<dbReference type="GO" id="GO:0030955">
    <property type="term" value="F:potassium ion binding"/>
    <property type="evidence" value="ECO:0007669"/>
    <property type="project" value="UniProtKB-UniRule"/>
</dbReference>
<dbReference type="InterPro" id="IPR011037">
    <property type="entry name" value="Pyrv_Knase-like_insert_dom_sf"/>
</dbReference>
<dbReference type="InterPro" id="IPR015793">
    <property type="entry name" value="Pyrv_Knase_brl"/>
</dbReference>
<dbReference type="SUPFAM" id="SSF52935">
    <property type="entry name" value="PK C-terminal domain-like"/>
    <property type="match status" value="1"/>
</dbReference>
<dbReference type="Pfam" id="PF02887">
    <property type="entry name" value="PK_C"/>
    <property type="match status" value="1"/>
</dbReference>
<evidence type="ECO:0000256" key="3">
    <source>
        <dbReference type="ARBA" id="ARBA00012142"/>
    </source>
</evidence>
<protein>
    <recommendedName>
        <fullName evidence="3 12">Pyruvate kinase</fullName>
        <ecNumber evidence="3 12">2.7.1.40</ecNumber>
    </recommendedName>
</protein>
<evidence type="ECO:0000256" key="1">
    <source>
        <dbReference type="ARBA" id="ARBA00004997"/>
    </source>
</evidence>
<keyword evidence="11 16" id="KW-0670">Pyruvate</keyword>
<dbReference type="InterPro" id="IPR036918">
    <property type="entry name" value="Pyrv_Knase_C_sf"/>
</dbReference>